<feature type="transmembrane region" description="Helical" evidence="10">
    <location>
        <begin position="107"/>
        <end position="128"/>
    </location>
</feature>
<evidence type="ECO:0000256" key="3">
    <source>
        <dbReference type="ARBA" id="ARBA00022692"/>
    </source>
</evidence>
<evidence type="ECO:0000256" key="10">
    <source>
        <dbReference type="HAMAP-Rule" id="MF_00454"/>
    </source>
</evidence>
<comment type="similarity">
    <text evidence="7 10">Belongs to the fluoride channel Fluc/FEX (TC 1.A.43) family.</text>
</comment>
<keyword evidence="2 10" id="KW-1003">Cell membrane</keyword>
<evidence type="ECO:0000256" key="4">
    <source>
        <dbReference type="ARBA" id="ARBA00022989"/>
    </source>
</evidence>
<organism evidence="11 12">
    <name type="scientific">Wenjunlia vitaminophila</name>
    <name type="common">Streptomyces vitaminophilus</name>
    <dbReference type="NCBI Taxonomy" id="76728"/>
    <lineage>
        <taxon>Bacteria</taxon>
        <taxon>Bacillati</taxon>
        <taxon>Actinomycetota</taxon>
        <taxon>Actinomycetes</taxon>
        <taxon>Kitasatosporales</taxon>
        <taxon>Streptomycetaceae</taxon>
        <taxon>Wenjunlia</taxon>
    </lineage>
</organism>
<evidence type="ECO:0000256" key="1">
    <source>
        <dbReference type="ARBA" id="ARBA00004651"/>
    </source>
</evidence>
<evidence type="ECO:0000256" key="5">
    <source>
        <dbReference type="ARBA" id="ARBA00023136"/>
    </source>
</evidence>
<sequence>MRRRIRLSERTGAALAAVSLGATFGALARYGVTEAVPAGPGTFPWAVFGVNVAGCLGIGALMATIAAGRVRHPLARPFWGIGVLGGFTTFSTYAADTRSLVAHQAYGTAVGYCLGSVAAGLLAVWLGTKAPVRP</sequence>
<dbReference type="GO" id="GO:0140114">
    <property type="term" value="P:cellular detoxification of fluoride"/>
    <property type="evidence" value="ECO:0007669"/>
    <property type="project" value="UniProtKB-UniRule"/>
</dbReference>
<dbReference type="GO" id="GO:0005886">
    <property type="term" value="C:plasma membrane"/>
    <property type="evidence" value="ECO:0007669"/>
    <property type="project" value="UniProtKB-SubCell"/>
</dbReference>
<name>A0A0T6LQN5_WENVI</name>
<keyword evidence="3 10" id="KW-0812">Transmembrane</keyword>
<feature type="transmembrane region" description="Helical" evidence="10">
    <location>
        <begin position="78"/>
        <end position="95"/>
    </location>
</feature>
<dbReference type="InterPro" id="IPR003691">
    <property type="entry name" value="FluC"/>
</dbReference>
<dbReference type="eggNOG" id="COG0239">
    <property type="taxonomic scope" value="Bacteria"/>
</dbReference>
<dbReference type="STRING" id="76728.AQ490_04075"/>
<evidence type="ECO:0000313" key="11">
    <source>
        <dbReference type="EMBL" id="KRV48439.1"/>
    </source>
</evidence>
<gene>
    <name evidence="10" type="primary">fluC</name>
    <name evidence="10" type="synonym">crcB</name>
    <name evidence="11" type="ORF">AQ490_04075</name>
</gene>
<dbReference type="AlphaFoldDB" id="A0A0T6LQN5"/>
<protein>
    <recommendedName>
        <fullName evidence="10">Fluoride-specific ion channel FluC</fullName>
    </recommendedName>
</protein>
<keyword evidence="10" id="KW-0813">Transport</keyword>
<feature type="transmembrane region" description="Helical" evidence="10">
    <location>
        <begin position="44"/>
        <end position="66"/>
    </location>
</feature>
<comment type="catalytic activity">
    <reaction evidence="8">
        <text>fluoride(in) = fluoride(out)</text>
        <dbReference type="Rhea" id="RHEA:76159"/>
        <dbReference type="ChEBI" id="CHEBI:17051"/>
    </reaction>
    <physiologicalReaction direction="left-to-right" evidence="8">
        <dbReference type="Rhea" id="RHEA:76160"/>
    </physiologicalReaction>
</comment>
<dbReference type="RefSeq" id="WP_018386283.1">
    <property type="nucleotide sequence ID" value="NZ_LLZU01000024.1"/>
</dbReference>
<evidence type="ECO:0000313" key="12">
    <source>
        <dbReference type="Proteomes" id="UP000050867"/>
    </source>
</evidence>
<accession>A0A0T6LQN5</accession>
<evidence type="ECO:0000256" key="9">
    <source>
        <dbReference type="ARBA" id="ARBA00049940"/>
    </source>
</evidence>
<reference evidence="11 12" key="1">
    <citation type="submission" date="2015-10" db="EMBL/GenBank/DDBJ databases">
        <title>Draft genome sequence of pyrrolomycin-producing Streptomyces vitaminophilus.</title>
        <authorList>
            <person name="Graham D.E."/>
            <person name="Mahan K.M."/>
            <person name="Klingeman D.M."/>
            <person name="Hettich R.L."/>
            <person name="Parry R.J."/>
        </authorList>
    </citation>
    <scope>NUCLEOTIDE SEQUENCE [LARGE SCALE GENOMIC DNA]</scope>
    <source>
        <strain evidence="11 12">ATCC 31673</strain>
    </source>
</reference>
<evidence type="ECO:0000256" key="7">
    <source>
        <dbReference type="ARBA" id="ARBA00035120"/>
    </source>
</evidence>
<dbReference type="Pfam" id="PF02537">
    <property type="entry name" value="CRCB"/>
    <property type="match status" value="1"/>
</dbReference>
<evidence type="ECO:0000256" key="6">
    <source>
        <dbReference type="ARBA" id="ARBA00023303"/>
    </source>
</evidence>
<keyword evidence="10" id="KW-0479">Metal-binding</keyword>
<evidence type="ECO:0000256" key="2">
    <source>
        <dbReference type="ARBA" id="ARBA00022475"/>
    </source>
</evidence>
<feature type="binding site" evidence="10">
    <location>
        <position position="88"/>
    </location>
    <ligand>
        <name>Na(+)</name>
        <dbReference type="ChEBI" id="CHEBI:29101"/>
        <note>structural</note>
    </ligand>
</feature>
<dbReference type="NCBIfam" id="TIGR00494">
    <property type="entry name" value="crcB"/>
    <property type="match status" value="1"/>
</dbReference>
<dbReference type="PANTHER" id="PTHR28259">
    <property type="entry name" value="FLUORIDE EXPORT PROTEIN 1-RELATED"/>
    <property type="match status" value="1"/>
</dbReference>
<dbReference type="HAMAP" id="MF_00454">
    <property type="entry name" value="FluC"/>
    <property type="match status" value="1"/>
</dbReference>
<comment type="activity regulation">
    <text evidence="10">Na(+) is not transported, but it plays an essential structural role and its presence is essential for fluoride channel function.</text>
</comment>
<keyword evidence="10" id="KW-0406">Ion transport</keyword>
<evidence type="ECO:0000256" key="8">
    <source>
        <dbReference type="ARBA" id="ARBA00035585"/>
    </source>
</evidence>
<dbReference type="Proteomes" id="UP000050867">
    <property type="component" value="Unassembled WGS sequence"/>
</dbReference>
<dbReference type="GO" id="GO:0046872">
    <property type="term" value="F:metal ion binding"/>
    <property type="evidence" value="ECO:0007669"/>
    <property type="project" value="UniProtKB-KW"/>
</dbReference>
<dbReference type="OrthoDB" id="4408652at2"/>
<keyword evidence="4 10" id="KW-1133">Transmembrane helix</keyword>
<comment type="function">
    <text evidence="9 10">Fluoride-specific ion channel. Important for reducing fluoride concentration in the cell, thus reducing its toxicity.</text>
</comment>
<dbReference type="PANTHER" id="PTHR28259:SF1">
    <property type="entry name" value="FLUORIDE EXPORT PROTEIN 1-RELATED"/>
    <property type="match status" value="1"/>
</dbReference>
<feature type="binding site" evidence="10">
    <location>
        <position position="85"/>
    </location>
    <ligand>
        <name>Na(+)</name>
        <dbReference type="ChEBI" id="CHEBI:29101"/>
        <note>structural</note>
    </ligand>
</feature>
<keyword evidence="5 10" id="KW-0472">Membrane</keyword>
<comment type="caution">
    <text evidence="11">The sequence shown here is derived from an EMBL/GenBank/DDBJ whole genome shotgun (WGS) entry which is preliminary data.</text>
</comment>
<keyword evidence="10" id="KW-0915">Sodium</keyword>
<proteinExistence type="inferred from homology"/>
<keyword evidence="6 10" id="KW-0407">Ion channel</keyword>
<comment type="subcellular location">
    <subcellularLocation>
        <location evidence="1 10">Cell membrane</location>
        <topology evidence="1 10">Multi-pass membrane protein</topology>
    </subcellularLocation>
</comment>
<dbReference type="GO" id="GO:0062054">
    <property type="term" value="F:fluoride channel activity"/>
    <property type="evidence" value="ECO:0007669"/>
    <property type="project" value="UniProtKB-UniRule"/>
</dbReference>
<keyword evidence="12" id="KW-1185">Reference proteome</keyword>
<dbReference type="EMBL" id="LLZU01000024">
    <property type="protein sequence ID" value="KRV48439.1"/>
    <property type="molecule type" value="Genomic_DNA"/>
</dbReference>